<dbReference type="AlphaFoldDB" id="A0A2U2HFY5"/>
<keyword evidence="4 5" id="KW-0408">Iron</keyword>
<evidence type="ECO:0000256" key="5">
    <source>
        <dbReference type="PIRSR" id="PIRSR601486-1"/>
    </source>
</evidence>
<keyword evidence="2 5" id="KW-0349">Heme</keyword>
<dbReference type="InterPro" id="IPR012292">
    <property type="entry name" value="Globin/Proto"/>
</dbReference>
<evidence type="ECO:0000256" key="2">
    <source>
        <dbReference type="ARBA" id="ARBA00022617"/>
    </source>
</evidence>
<dbReference type="GO" id="GO:0046872">
    <property type="term" value="F:metal ion binding"/>
    <property type="evidence" value="ECO:0007669"/>
    <property type="project" value="UniProtKB-KW"/>
</dbReference>
<dbReference type="Pfam" id="PF01152">
    <property type="entry name" value="Bac_globin"/>
    <property type="match status" value="1"/>
</dbReference>
<dbReference type="SUPFAM" id="SSF46458">
    <property type="entry name" value="Globin-like"/>
    <property type="match status" value="1"/>
</dbReference>
<organism evidence="7 8">
    <name type="scientific">Massilia glaciei</name>
    <dbReference type="NCBI Taxonomy" id="1524097"/>
    <lineage>
        <taxon>Bacteria</taxon>
        <taxon>Pseudomonadati</taxon>
        <taxon>Pseudomonadota</taxon>
        <taxon>Betaproteobacteria</taxon>
        <taxon>Burkholderiales</taxon>
        <taxon>Oxalobacteraceae</taxon>
        <taxon>Telluria group</taxon>
        <taxon>Massilia</taxon>
    </lineage>
</organism>
<evidence type="ECO:0000313" key="7">
    <source>
        <dbReference type="EMBL" id="PWF43382.1"/>
    </source>
</evidence>
<dbReference type="InterPro" id="IPR009050">
    <property type="entry name" value="Globin-like_sf"/>
</dbReference>
<keyword evidence="6" id="KW-0732">Signal</keyword>
<feature type="chain" id="PRO_5015687936" evidence="6">
    <location>
        <begin position="22"/>
        <end position="143"/>
    </location>
</feature>
<reference evidence="7 8" key="1">
    <citation type="submission" date="2018-04" db="EMBL/GenBank/DDBJ databases">
        <title>Massilia violaceinigra sp. nov., a novel purple-pigmented bacterium isolated from Tianshan glacier, Xinjiang, China.</title>
        <authorList>
            <person name="Wang H."/>
        </authorList>
    </citation>
    <scope>NUCLEOTIDE SEQUENCE [LARGE SCALE GENOMIC DNA]</scope>
    <source>
        <strain evidence="7 8">B448-2</strain>
    </source>
</reference>
<keyword evidence="8" id="KW-1185">Reference proteome</keyword>
<evidence type="ECO:0000256" key="3">
    <source>
        <dbReference type="ARBA" id="ARBA00022723"/>
    </source>
</evidence>
<feature type="signal peptide" evidence="6">
    <location>
        <begin position="1"/>
        <end position="21"/>
    </location>
</feature>
<evidence type="ECO:0000256" key="1">
    <source>
        <dbReference type="ARBA" id="ARBA00022448"/>
    </source>
</evidence>
<evidence type="ECO:0000256" key="4">
    <source>
        <dbReference type="ARBA" id="ARBA00023004"/>
    </source>
</evidence>
<keyword evidence="1" id="KW-0813">Transport</keyword>
<protein>
    <submittedName>
        <fullName evidence="7">Group 1 truncated hemoglobin</fullName>
    </submittedName>
</protein>
<proteinExistence type="predicted"/>
<sequence>MRLLPKLLAATLLAASSLAFAHAPADDSLYIGLGAKEGIRKIVATFVPLVLADARIKESFSETDIKNLTLRLEQQFCVLAGGPCEYKGSKMTEVHDGLNVTNAQFNALTEDLQIAMERNGVPSRIQNKLVALLAPMQRGIVTK</sequence>
<dbReference type="Gene3D" id="1.10.490.10">
    <property type="entry name" value="Globins"/>
    <property type="match status" value="1"/>
</dbReference>
<dbReference type="CDD" id="cd00454">
    <property type="entry name" value="TrHb1_N"/>
    <property type="match status" value="1"/>
</dbReference>
<dbReference type="GO" id="GO:0019825">
    <property type="term" value="F:oxygen binding"/>
    <property type="evidence" value="ECO:0007669"/>
    <property type="project" value="InterPro"/>
</dbReference>
<keyword evidence="3 5" id="KW-0479">Metal-binding</keyword>
<accession>A0A2U2HFY5</accession>
<evidence type="ECO:0000313" key="8">
    <source>
        <dbReference type="Proteomes" id="UP000241421"/>
    </source>
</evidence>
<feature type="binding site" description="distal binding residue" evidence="5">
    <location>
        <position position="95"/>
    </location>
    <ligand>
        <name>heme</name>
        <dbReference type="ChEBI" id="CHEBI:30413"/>
    </ligand>
    <ligandPart>
        <name>Fe</name>
        <dbReference type="ChEBI" id="CHEBI:18248"/>
    </ligandPart>
</feature>
<evidence type="ECO:0000256" key="6">
    <source>
        <dbReference type="SAM" id="SignalP"/>
    </source>
</evidence>
<dbReference type="OrthoDB" id="9795814at2"/>
<dbReference type="GO" id="GO:0020037">
    <property type="term" value="F:heme binding"/>
    <property type="evidence" value="ECO:0007669"/>
    <property type="project" value="InterPro"/>
</dbReference>
<dbReference type="InterPro" id="IPR001486">
    <property type="entry name" value="Hemoglobin_trunc"/>
</dbReference>
<name>A0A2U2HFY5_9BURK</name>
<dbReference type="EMBL" id="PXWF02000282">
    <property type="protein sequence ID" value="PWF43382.1"/>
    <property type="molecule type" value="Genomic_DNA"/>
</dbReference>
<gene>
    <name evidence="7" type="ORF">C7C56_021240</name>
</gene>
<comment type="caution">
    <text evidence="7">The sequence shown here is derived from an EMBL/GenBank/DDBJ whole genome shotgun (WGS) entry which is preliminary data.</text>
</comment>
<dbReference type="Proteomes" id="UP000241421">
    <property type="component" value="Unassembled WGS sequence"/>
</dbReference>